<gene>
    <name evidence="2" type="ORF">LY79DRAFT_202914</name>
</gene>
<protein>
    <recommendedName>
        <fullName evidence="4">Secreted protein</fullName>
    </recommendedName>
</protein>
<keyword evidence="1" id="KW-0732">Signal</keyword>
<proteinExistence type="predicted"/>
<evidence type="ECO:0000313" key="3">
    <source>
        <dbReference type="Proteomes" id="UP001230504"/>
    </source>
</evidence>
<dbReference type="Proteomes" id="UP001230504">
    <property type="component" value="Unassembled WGS sequence"/>
</dbReference>
<evidence type="ECO:0008006" key="4">
    <source>
        <dbReference type="Google" id="ProtNLM"/>
    </source>
</evidence>
<dbReference type="EMBL" id="JAHLJV010000003">
    <property type="protein sequence ID" value="KAK1598905.1"/>
    <property type="molecule type" value="Genomic_DNA"/>
</dbReference>
<comment type="caution">
    <text evidence="2">The sequence shown here is derived from an EMBL/GenBank/DDBJ whole genome shotgun (WGS) entry which is preliminary data.</text>
</comment>
<dbReference type="RefSeq" id="XP_060419567.1">
    <property type="nucleotide sequence ID" value="XM_060551469.1"/>
</dbReference>
<sequence length="110" mass="12275">MRASLCRGPPILFPSVLLLLSTSLCLSLPLSLSLPRHPLVSSSARGKEYVLPPPPFRWQVFGNYIRAGHMWAPRQTLTRFLKSFVVVLPSFFLRAAGCSYPPCLPGLRRP</sequence>
<evidence type="ECO:0000256" key="1">
    <source>
        <dbReference type="SAM" id="SignalP"/>
    </source>
</evidence>
<accession>A0AAD8QA91</accession>
<organism evidence="2 3">
    <name type="scientific">Colletotrichum navitas</name>
    <dbReference type="NCBI Taxonomy" id="681940"/>
    <lineage>
        <taxon>Eukaryota</taxon>
        <taxon>Fungi</taxon>
        <taxon>Dikarya</taxon>
        <taxon>Ascomycota</taxon>
        <taxon>Pezizomycotina</taxon>
        <taxon>Sordariomycetes</taxon>
        <taxon>Hypocreomycetidae</taxon>
        <taxon>Glomerellales</taxon>
        <taxon>Glomerellaceae</taxon>
        <taxon>Colletotrichum</taxon>
        <taxon>Colletotrichum graminicola species complex</taxon>
    </lineage>
</organism>
<evidence type="ECO:0000313" key="2">
    <source>
        <dbReference type="EMBL" id="KAK1598905.1"/>
    </source>
</evidence>
<reference evidence="2" key="1">
    <citation type="submission" date="2021-06" db="EMBL/GenBank/DDBJ databases">
        <title>Comparative genomics, transcriptomics and evolutionary studies reveal genomic signatures of adaptation to plant cell wall in hemibiotrophic fungi.</title>
        <authorList>
            <consortium name="DOE Joint Genome Institute"/>
            <person name="Baroncelli R."/>
            <person name="Diaz J.F."/>
            <person name="Benocci T."/>
            <person name="Peng M."/>
            <person name="Battaglia E."/>
            <person name="Haridas S."/>
            <person name="Andreopoulos W."/>
            <person name="Labutti K."/>
            <person name="Pangilinan J."/>
            <person name="Floch G.L."/>
            <person name="Makela M.R."/>
            <person name="Henrissat B."/>
            <person name="Grigoriev I.V."/>
            <person name="Crouch J.A."/>
            <person name="De Vries R.P."/>
            <person name="Sukno S.A."/>
            <person name="Thon M.R."/>
        </authorList>
    </citation>
    <scope>NUCLEOTIDE SEQUENCE</scope>
    <source>
        <strain evidence="2">CBS 125086</strain>
    </source>
</reference>
<feature type="chain" id="PRO_5041929630" description="Secreted protein" evidence="1">
    <location>
        <begin position="28"/>
        <end position="110"/>
    </location>
</feature>
<keyword evidence="3" id="KW-1185">Reference proteome</keyword>
<dbReference type="AlphaFoldDB" id="A0AAD8QA91"/>
<name>A0AAD8QA91_9PEZI</name>
<dbReference type="GeneID" id="85435709"/>
<feature type="signal peptide" evidence="1">
    <location>
        <begin position="1"/>
        <end position="27"/>
    </location>
</feature>